<accession>A0A1S6UB46</accession>
<reference evidence="1" key="1">
    <citation type="submission" date="2017-02" db="EMBL/GenBank/DDBJ databases">
        <title>Genome sequence of Serratia marcescens phage BF.</title>
        <authorList>
            <person name="Casey E."/>
            <person name="Fitzgerald B."/>
            <person name="Mahony J."/>
            <person name="Lugli G."/>
            <person name="Ventura M."/>
            <person name="van Sinderen D."/>
        </authorList>
    </citation>
    <scope>NUCLEOTIDE SEQUENCE [LARGE SCALE GENOMIC DNA]</scope>
</reference>
<dbReference type="EMBL" id="KY630187">
    <property type="protein sequence ID" value="AQW88958.1"/>
    <property type="molecule type" value="Genomic_DNA"/>
</dbReference>
<dbReference type="Proteomes" id="UP000221837">
    <property type="component" value="Genome"/>
</dbReference>
<evidence type="ECO:0000313" key="2">
    <source>
        <dbReference type="Proteomes" id="UP000221837"/>
    </source>
</evidence>
<proteinExistence type="predicted"/>
<evidence type="ECO:0000313" key="1">
    <source>
        <dbReference type="EMBL" id="AQW88958.1"/>
    </source>
</evidence>
<dbReference type="OrthoDB" id="26257at10239"/>
<organism evidence="1 2">
    <name type="scientific">Serratia phage BF</name>
    <dbReference type="NCBI Taxonomy" id="1962671"/>
    <lineage>
        <taxon>Viruses</taxon>
        <taxon>Duplodnaviria</taxon>
        <taxon>Heunggongvirae</taxon>
        <taxon>Uroviricota</taxon>
        <taxon>Caudoviricetes</taxon>
        <taxon>Eneladusvirus</taxon>
        <taxon>Eneladusvirus BF</taxon>
    </lineage>
</organism>
<sequence length="100" mass="11776">MKSILLFEYFATGEGWRTVIRFYNQNRVSDEAALETLKSEFDPYFHVGFELHDISTVKDNASLMRTLKEHVPILYNYVMLPDDAYHPVINVKYEGYVNYS</sequence>
<gene>
    <name evidence="1" type="ORF">BF_0433</name>
</gene>
<protein>
    <submittedName>
        <fullName evidence="1">Uncharacterized protein</fullName>
    </submittedName>
</protein>
<name>A0A1S6UB46_9CAUD</name>
<keyword evidence="2" id="KW-1185">Reference proteome</keyword>